<gene>
    <name evidence="1" type="ORF">P7K49_019563</name>
</gene>
<comment type="caution">
    <text evidence="1">The sequence shown here is derived from an EMBL/GenBank/DDBJ whole genome shotgun (WGS) entry which is preliminary data.</text>
</comment>
<dbReference type="PANTHER" id="PTHR35354:SF1">
    <property type="entry name" value="RGD1561648"/>
    <property type="match status" value="1"/>
</dbReference>
<organism evidence="1 2">
    <name type="scientific">Saguinus oedipus</name>
    <name type="common">Cotton-top tamarin</name>
    <name type="synonym">Oedipomidas oedipus</name>
    <dbReference type="NCBI Taxonomy" id="9490"/>
    <lineage>
        <taxon>Eukaryota</taxon>
        <taxon>Metazoa</taxon>
        <taxon>Chordata</taxon>
        <taxon>Craniata</taxon>
        <taxon>Vertebrata</taxon>
        <taxon>Euteleostomi</taxon>
        <taxon>Mammalia</taxon>
        <taxon>Eutheria</taxon>
        <taxon>Euarchontoglires</taxon>
        <taxon>Primates</taxon>
        <taxon>Haplorrhini</taxon>
        <taxon>Platyrrhini</taxon>
        <taxon>Cebidae</taxon>
        <taxon>Callitrichinae</taxon>
        <taxon>Saguinus</taxon>
    </lineage>
</organism>
<dbReference type="PANTHER" id="PTHR35354">
    <property type="entry name" value="RGD1561648"/>
    <property type="match status" value="1"/>
</dbReference>
<dbReference type="Pfam" id="PF15087">
    <property type="entry name" value="DUF4551"/>
    <property type="match status" value="1"/>
</dbReference>
<sequence length="166" mass="18400">MASLLPSGFPVRTNSRLDVFLQRHLSPEVYDAVRACERCIVVSNSENHTLKYVVLSDRFIYLTENPPKSIRRVVALRDVVAIDLVSARVGSGLESVVKIPGWGPQTQPSCARGEGRPAPSHPRLPYSCLRTRNTGKLWIAVSTPNTDTFPMLLGSAHPFSRFPYPT</sequence>
<dbReference type="InterPro" id="IPR027878">
    <property type="entry name" value="DUF4551"/>
</dbReference>
<evidence type="ECO:0000313" key="1">
    <source>
        <dbReference type="EMBL" id="KAK2101896.1"/>
    </source>
</evidence>
<protein>
    <submittedName>
        <fullName evidence="1">Uncharacterized protein</fullName>
    </submittedName>
</protein>
<dbReference type="EMBL" id="JASSZA010000009">
    <property type="protein sequence ID" value="KAK2101896.1"/>
    <property type="molecule type" value="Genomic_DNA"/>
</dbReference>
<reference evidence="1 2" key="1">
    <citation type="submission" date="2023-05" db="EMBL/GenBank/DDBJ databases">
        <title>B98-5 Cell Line De Novo Hybrid Assembly: An Optical Mapping Approach.</title>
        <authorList>
            <person name="Kananen K."/>
            <person name="Auerbach J.A."/>
            <person name="Kautto E."/>
            <person name="Blachly J.S."/>
        </authorList>
    </citation>
    <scope>NUCLEOTIDE SEQUENCE [LARGE SCALE GENOMIC DNA]</scope>
    <source>
        <strain evidence="1">B95-8</strain>
        <tissue evidence="1">Cell line</tissue>
    </source>
</reference>
<accession>A0ABQ9UY23</accession>
<keyword evidence="2" id="KW-1185">Reference proteome</keyword>
<dbReference type="Proteomes" id="UP001266305">
    <property type="component" value="Unassembled WGS sequence"/>
</dbReference>
<name>A0ABQ9UY23_SAGOE</name>
<evidence type="ECO:0000313" key="2">
    <source>
        <dbReference type="Proteomes" id="UP001266305"/>
    </source>
</evidence>
<proteinExistence type="predicted"/>